<dbReference type="PANTHER" id="PTHR37952">
    <property type="match status" value="1"/>
</dbReference>
<dbReference type="EMBL" id="SLXH01000025">
    <property type="protein sequence ID" value="TCP15372.1"/>
    <property type="molecule type" value="Genomic_DNA"/>
</dbReference>
<feature type="chain" id="PRO_5020532978" evidence="1">
    <location>
        <begin position="31"/>
        <end position="167"/>
    </location>
</feature>
<organism evidence="2 3">
    <name type="scientific">Simplicispira metamorpha</name>
    <dbReference type="NCBI Taxonomy" id="80881"/>
    <lineage>
        <taxon>Bacteria</taxon>
        <taxon>Pseudomonadati</taxon>
        <taxon>Pseudomonadota</taxon>
        <taxon>Betaproteobacteria</taxon>
        <taxon>Burkholderiales</taxon>
        <taxon>Comamonadaceae</taxon>
        <taxon>Simplicispira</taxon>
    </lineage>
</organism>
<gene>
    <name evidence="2" type="ORF">EV674_12557</name>
</gene>
<feature type="signal peptide" evidence="1">
    <location>
        <begin position="1"/>
        <end position="30"/>
    </location>
</feature>
<dbReference type="GO" id="GO:0005829">
    <property type="term" value="C:cytosol"/>
    <property type="evidence" value="ECO:0007669"/>
    <property type="project" value="TreeGrafter"/>
</dbReference>
<dbReference type="InterPro" id="IPR010292">
    <property type="entry name" value="Uncharacterised_CreA"/>
</dbReference>
<evidence type="ECO:0000313" key="3">
    <source>
        <dbReference type="Proteomes" id="UP000295182"/>
    </source>
</evidence>
<sequence>MHLPTRPPSRAWRRAALWLAASTLAAAAHAEKIGTVDTAFQWIGRDHDILVEAYDDPGALGVTCYVSRARTGGIKGTLGLAEDRAEASIACRQTGPISFPKPLRKQEEVFSERMSILFKRLRIVRMVDAPRNTLVYLTYSEKLIDGSPQNSITAVPVDRATPIVLRP</sequence>
<dbReference type="RefSeq" id="WP_119013803.1">
    <property type="nucleotide sequence ID" value="NZ_QXNC01000022.1"/>
</dbReference>
<reference evidence="2 3" key="1">
    <citation type="submission" date="2019-03" db="EMBL/GenBank/DDBJ databases">
        <title>Genomic Encyclopedia of Type Strains, Phase IV (KMG-IV): sequencing the most valuable type-strain genomes for metagenomic binning, comparative biology and taxonomic classification.</title>
        <authorList>
            <person name="Goeker M."/>
        </authorList>
    </citation>
    <scope>NUCLEOTIDE SEQUENCE [LARGE SCALE GENOMIC DNA]</scope>
    <source>
        <strain evidence="2 3">DSM 1837</strain>
    </source>
</reference>
<dbReference type="PANTHER" id="PTHR37952:SF2">
    <property type="entry name" value="PROTEIN CREA"/>
    <property type="match status" value="1"/>
</dbReference>
<protein>
    <submittedName>
        <fullName evidence="2">CreA protein</fullName>
    </submittedName>
</protein>
<dbReference type="PIRSF" id="PIRSF003174">
    <property type="entry name" value="CreA"/>
    <property type="match status" value="1"/>
</dbReference>
<dbReference type="OrthoDB" id="9788409at2"/>
<keyword evidence="3" id="KW-1185">Reference proteome</keyword>
<evidence type="ECO:0000256" key="1">
    <source>
        <dbReference type="SAM" id="SignalP"/>
    </source>
</evidence>
<dbReference type="Pfam" id="PF05981">
    <property type="entry name" value="CreA"/>
    <property type="match status" value="1"/>
</dbReference>
<dbReference type="Proteomes" id="UP000295182">
    <property type="component" value="Unassembled WGS sequence"/>
</dbReference>
<dbReference type="AlphaFoldDB" id="A0A4R2N4E8"/>
<accession>A0A4R2N4E8</accession>
<keyword evidence="1" id="KW-0732">Signal</keyword>
<proteinExistence type="predicted"/>
<comment type="caution">
    <text evidence="2">The sequence shown here is derived from an EMBL/GenBank/DDBJ whole genome shotgun (WGS) entry which is preliminary data.</text>
</comment>
<evidence type="ECO:0000313" key="2">
    <source>
        <dbReference type="EMBL" id="TCP15372.1"/>
    </source>
</evidence>
<name>A0A4R2N4E8_9BURK</name>